<dbReference type="Pfam" id="PF13489">
    <property type="entry name" value="Methyltransf_23"/>
    <property type="match status" value="1"/>
</dbReference>
<dbReference type="Proteomes" id="UP001147733">
    <property type="component" value="Unassembled WGS sequence"/>
</dbReference>
<dbReference type="Gene3D" id="3.40.50.150">
    <property type="entry name" value="Vaccinia Virus protein VP39"/>
    <property type="match status" value="1"/>
</dbReference>
<dbReference type="EMBL" id="JAPQKT010000002">
    <property type="protein sequence ID" value="KAJ5241586.1"/>
    <property type="molecule type" value="Genomic_DNA"/>
</dbReference>
<dbReference type="OrthoDB" id="2013972at2759"/>
<protein>
    <recommendedName>
        <fullName evidence="4">Secondary metabolism regulator LAE1</fullName>
    </recommendedName>
</protein>
<evidence type="ECO:0000256" key="1">
    <source>
        <dbReference type="SAM" id="MobiDB-lite"/>
    </source>
</evidence>
<comment type="caution">
    <text evidence="2">The sequence shown here is derived from an EMBL/GenBank/DDBJ whole genome shotgun (WGS) entry which is preliminary data.</text>
</comment>
<proteinExistence type="predicted"/>
<dbReference type="RefSeq" id="XP_056504591.1">
    <property type="nucleotide sequence ID" value="XM_056642097.1"/>
</dbReference>
<evidence type="ECO:0008006" key="4">
    <source>
        <dbReference type="Google" id="ProtNLM"/>
    </source>
</evidence>
<dbReference type="GeneID" id="81381264"/>
<feature type="compositionally biased region" description="Basic and acidic residues" evidence="1">
    <location>
        <begin position="339"/>
        <end position="364"/>
    </location>
</feature>
<sequence length="364" mass="42206">MSERIAVDPNYYRELNDYDPSDFKSETTSLSSTIYRGIMENGRRYQNLKQGEYWSPADEQQFESYEAGHLTYLVVDSEMPNPLFQAPVSNPKHILDVGTGRGTWAIDVADMFPEATVRGVDLYPPPETWIPPNCIMEVDDVLQEWTWRDPFDLVHLRQMMGSFTPKEWKTFYQQCYDNLKPGGWIEQMEGNPRVRCDDGSVPPDSHTLLFGQQCCDAADNWGRPITWADNLREKLEEAGFVDVHVKDYKWPIGPWAKDPILKEAGRLHHHQWNSGMEGWAMFFLTKYGVPEPWTTDEVQVLMAKVRKEIYNPQHHFYQVARRAWGRKPTEEEAAAIKQKKAEEAKGLEGDKGKERDIKQEPEDT</sequence>
<dbReference type="SUPFAM" id="SSF53335">
    <property type="entry name" value="S-adenosyl-L-methionine-dependent methyltransferases"/>
    <property type="match status" value="1"/>
</dbReference>
<reference evidence="2" key="1">
    <citation type="submission" date="2022-11" db="EMBL/GenBank/DDBJ databases">
        <authorList>
            <person name="Petersen C."/>
        </authorList>
    </citation>
    <scope>NUCLEOTIDE SEQUENCE</scope>
    <source>
        <strain evidence="2">IBT 23319</strain>
    </source>
</reference>
<gene>
    <name evidence="2" type="ORF">N7469_003177</name>
</gene>
<reference evidence="2" key="2">
    <citation type="journal article" date="2023" name="IMA Fungus">
        <title>Comparative genomic study of the Penicillium genus elucidates a diverse pangenome and 15 lateral gene transfer events.</title>
        <authorList>
            <person name="Petersen C."/>
            <person name="Sorensen T."/>
            <person name="Nielsen M.R."/>
            <person name="Sondergaard T.E."/>
            <person name="Sorensen J.L."/>
            <person name="Fitzpatrick D.A."/>
            <person name="Frisvad J.C."/>
            <person name="Nielsen K.L."/>
        </authorList>
    </citation>
    <scope>NUCLEOTIDE SEQUENCE</scope>
    <source>
        <strain evidence="2">IBT 23319</strain>
    </source>
</reference>
<dbReference type="CDD" id="cd02440">
    <property type="entry name" value="AdoMet_MTases"/>
    <property type="match status" value="1"/>
</dbReference>
<accession>A0A9W9PCQ9</accession>
<organism evidence="2 3">
    <name type="scientific">Penicillium citrinum</name>
    <dbReference type="NCBI Taxonomy" id="5077"/>
    <lineage>
        <taxon>Eukaryota</taxon>
        <taxon>Fungi</taxon>
        <taxon>Dikarya</taxon>
        <taxon>Ascomycota</taxon>
        <taxon>Pezizomycotina</taxon>
        <taxon>Eurotiomycetes</taxon>
        <taxon>Eurotiomycetidae</taxon>
        <taxon>Eurotiales</taxon>
        <taxon>Aspergillaceae</taxon>
        <taxon>Penicillium</taxon>
    </lineage>
</organism>
<name>A0A9W9PCQ9_PENCI</name>
<evidence type="ECO:0000313" key="2">
    <source>
        <dbReference type="EMBL" id="KAJ5241586.1"/>
    </source>
</evidence>
<dbReference type="GO" id="GO:0008168">
    <property type="term" value="F:methyltransferase activity"/>
    <property type="evidence" value="ECO:0007669"/>
    <property type="project" value="TreeGrafter"/>
</dbReference>
<evidence type="ECO:0000313" key="3">
    <source>
        <dbReference type="Proteomes" id="UP001147733"/>
    </source>
</evidence>
<dbReference type="PANTHER" id="PTHR43591:SF24">
    <property type="entry name" value="2-METHOXY-6-POLYPRENYL-1,4-BENZOQUINOL METHYLASE, MITOCHONDRIAL"/>
    <property type="match status" value="1"/>
</dbReference>
<keyword evidence="3" id="KW-1185">Reference proteome</keyword>
<dbReference type="InterPro" id="IPR029063">
    <property type="entry name" value="SAM-dependent_MTases_sf"/>
</dbReference>
<feature type="region of interest" description="Disordered" evidence="1">
    <location>
        <begin position="325"/>
        <end position="364"/>
    </location>
</feature>
<dbReference type="PANTHER" id="PTHR43591">
    <property type="entry name" value="METHYLTRANSFERASE"/>
    <property type="match status" value="1"/>
</dbReference>
<dbReference type="AlphaFoldDB" id="A0A9W9PCQ9"/>